<evidence type="ECO:0000313" key="1">
    <source>
        <dbReference type="EMBL" id="QKR00576.1"/>
    </source>
</evidence>
<sequence>MVRKKNDDGRDPLHFKLLPVRGRQESELRELMKTMMERGSFPKEAGWKDFIDKALESLITLIKLSPEQTFEERNDLLRDFYNSKVMGFIPLPIHVLQTIVDKNPEIAEDIVSTYSSLFKHYFLDTGEKDVNAKLNTLKRFFLTITPMQNKQNIVVKTEGNCGAFSIFTTILSKTLLDRIYAPLLHQVLLEMGAEVKSLKGDNLVLEAKFC</sequence>
<accession>A0A6N0NUV8</accession>
<dbReference type="EMBL" id="CP049074">
    <property type="protein sequence ID" value="QKR00576.1"/>
    <property type="molecule type" value="Genomic_DNA"/>
</dbReference>
<dbReference type="Proteomes" id="UP000509301">
    <property type="component" value="Chromosome"/>
</dbReference>
<dbReference type="RefSeq" id="WP_174631698.1">
    <property type="nucleotide sequence ID" value="NZ_CP049074.1"/>
</dbReference>
<gene>
    <name evidence="1" type="ORF">GWK48_09460</name>
</gene>
<dbReference type="GeneID" id="55642170"/>
<dbReference type="KEGG" id="mten:GWK48_09460"/>
<keyword evidence="2" id="KW-1185">Reference proteome</keyword>
<dbReference type="AlphaFoldDB" id="A0A6N0NUV8"/>
<dbReference type="OrthoDB" id="34618at2157"/>
<name>A0A6N0NUV8_9CREN</name>
<proteinExistence type="predicted"/>
<protein>
    <submittedName>
        <fullName evidence="1">Uncharacterized protein</fullName>
    </submittedName>
</protein>
<evidence type="ECO:0000313" key="2">
    <source>
        <dbReference type="Proteomes" id="UP000509301"/>
    </source>
</evidence>
<reference evidence="1 2" key="1">
    <citation type="submission" date="2020-02" db="EMBL/GenBank/DDBJ databases">
        <title>Comparative genome analysis reveals the metabolism and evolution of the thermophilic archaeal genus Metallosphaera.</title>
        <authorList>
            <person name="Jiang C."/>
        </authorList>
    </citation>
    <scope>NUCLEOTIDE SEQUENCE [LARGE SCALE GENOMIC DNA]</scope>
    <source>
        <strain evidence="1 2">Ric-A</strain>
    </source>
</reference>
<organism evidence="1 2">
    <name type="scientific">Metallosphaera tengchongensis</name>
    <dbReference type="NCBI Taxonomy" id="1532350"/>
    <lineage>
        <taxon>Archaea</taxon>
        <taxon>Thermoproteota</taxon>
        <taxon>Thermoprotei</taxon>
        <taxon>Sulfolobales</taxon>
        <taxon>Sulfolobaceae</taxon>
        <taxon>Metallosphaera</taxon>
    </lineage>
</organism>